<dbReference type="EMBL" id="JAUSTP010000022">
    <property type="protein sequence ID" value="MDQ0190684.1"/>
    <property type="molecule type" value="Genomic_DNA"/>
</dbReference>
<evidence type="ECO:0000256" key="1">
    <source>
        <dbReference type="ARBA" id="ARBA00000151"/>
    </source>
</evidence>
<name>A0ABT9XKV5_9BACL</name>
<evidence type="ECO:0000256" key="10">
    <source>
        <dbReference type="ARBA" id="ARBA00042102"/>
    </source>
</evidence>
<dbReference type="Proteomes" id="UP001232973">
    <property type="component" value="Unassembled WGS sequence"/>
</dbReference>
<comment type="catalytic activity">
    <reaction evidence="1">
        <text>4-amino-5-hydroxymethyl-2-methylpyrimidine + ATP = 4-amino-2-methyl-5-(phosphooxymethyl)pyrimidine + ADP + H(+)</text>
        <dbReference type="Rhea" id="RHEA:23096"/>
        <dbReference type="ChEBI" id="CHEBI:15378"/>
        <dbReference type="ChEBI" id="CHEBI:16892"/>
        <dbReference type="ChEBI" id="CHEBI:30616"/>
        <dbReference type="ChEBI" id="CHEBI:58354"/>
        <dbReference type="ChEBI" id="CHEBI:456216"/>
        <dbReference type="EC" id="2.7.1.49"/>
    </reaction>
</comment>
<accession>A0ABT9XKV5</accession>
<evidence type="ECO:0000256" key="7">
    <source>
        <dbReference type="ARBA" id="ARBA00019161"/>
    </source>
</evidence>
<feature type="domain" description="Pyridoxamine kinase/Phosphomethylpyrimidine kinase" evidence="12">
    <location>
        <begin position="19"/>
        <end position="270"/>
    </location>
</feature>
<evidence type="ECO:0000256" key="3">
    <source>
        <dbReference type="ARBA" id="ARBA00004769"/>
    </source>
</evidence>
<comment type="pathway">
    <text evidence="9">Cofactor biosynthesis; thiamine diphosphate biosynthesis; 4-amino-2-methyl-5-diphosphomethylpyrimidine from 5-amino-1-(5-phospho-D-ribosyl)imidazole: step 2/3.</text>
</comment>
<dbReference type="PANTHER" id="PTHR20858:SF17">
    <property type="entry name" value="HYDROXYMETHYLPYRIMIDINE_PHOSPHOMETHYLPYRIMIDINE KINASE THI20-RELATED"/>
    <property type="match status" value="1"/>
</dbReference>
<dbReference type="EC" id="2.7.1.49" evidence="5"/>
<evidence type="ECO:0000256" key="5">
    <source>
        <dbReference type="ARBA" id="ARBA00012135"/>
    </source>
</evidence>
<evidence type="ECO:0000259" key="12">
    <source>
        <dbReference type="Pfam" id="PF08543"/>
    </source>
</evidence>
<evidence type="ECO:0000256" key="9">
    <source>
        <dbReference type="ARBA" id="ARBA00037917"/>
    </source>
</evidence>
<comment type="similarity">
    <text evidence="4">Belongs to the ThiD family.</text>
</comment>
<dbReference type="CDD" id="cd01169">
    <property type="entry name" value="HMPP_kinase"/>
    <property type="match status" value="1"/>
</dbReference>
<comment type="pathway">
    <text evidence="3">Cofactor biosynthesis; thiamine diphosphate biosynthesis; 4-amino-2-methyl-5-diphosphomethylpyrimidine from 5-amino-1-(5-phospho-D-ribosyl)imidazole: step 3/3.</text>
</comment>
<gene>
    <name evidence="13" type="ORF">J2S03_002551</name>
</gene>
<comment type="catalytic activity">
    <reaction evidence="2">
        <text>4-amino-2-methyl-5-(phosphooxymethyl)pyrimidine + ATP = 4-amino-2-methyl-5-(diphosphooxymethyl)pyrimidine + ADP</text>
        <dbReference type="Rhea" id="RHEA:19893"/>
        <dbReference type="ChEBI" id="CHEBI:30616"/>
        <dbReference type="ChEBI" id="CHEBI:57841"/>
        <dbReference type="ChEBI" id="CHEBI:58354"/>
        <dbReference type="ChEBI" id="CHEBI:456216"/>
        <dbReference type="EC" id="2.7.4.7"/>
    </reaction>
</comment>
<protein>
    <recommendedName>
        <fullName evidence="7">Hydroxymethylpyrimidine/phosphomethylpyrimidine kinase</fullName>
        <ecNumber evidence="5">2.7.1.49</ecNumber>
        <ecNumber evidence="6">2.7.4.7</ecNumber>
    </recommendedName>
    <alternativeName>
        <fullName evidence="10">Hydroxymethylpyrimidine kinase</fullName>
    </alternativeName>
    <alternativeName>
        <fullName evidence="11">Hydroxymethylpyrimidine phosphate kinase</fullName>
    </alternativeName>
</protein>
<evidence type="ECO:0000256" key="6">
    <source>
        <dbReference type="ARBA" id="ARBA00012963"/>
    </source>
</evidence>
<dbReference type="Pfam" id="PF08543">
    <property type="entry name" value="Phos_pyr_kin"/>
    <property type="match status" value="1"/>
</dbReference>
<dbReference type="Gene3D" id="3.40.1190.20">
    <property type="match status" value="1"/>
</dbReference>
<evidence type="ECO:0000313" key="14">
    <source>
        <dbReference type="Proteomes" id="UP001232973"/>
    </source>
</evidence>
<evidence type="ECO:0000256" key="2">
    <source>
        <dbReference type="ARBA" id="ARBA00000565"/>
    </source>
</evidence>
<dbReference type="PANTHER" id="PTHR20858">
    <property type="entry name" value="PHOSPHOMETHYLPYRIMIDINE KINASE"/>
    <property type="match status" value="1"/>
</dbReference>
<evidence type="ECO:0000256" key="4">
    <source>
        <dbReference type="ARBA" id="ARBA00009879"/>
    </source>
</evidence>
<dbReference type="GO" id="GO:0008902">
    <property type="term" value="F:hydroxymethylpyrimidine kinase activity"/>
    <property type="evidence" value="ECO:0007669"/>
    <property type="project" value="UniProtKB-EC"/>
</dbReference>
<dbReference type="InterPro" id="IPR004399">
    <property type="entry name" value="HMP/HMP-P_kinase_dom"/>
</dbReference>
<dbReference type="GO" id="GO:0008972">
    <property type="term" value="F:phosphomethylpyrimidine kinase activity"/>
    <property type="evidence" value="ECO:0007669"/>
    <property type="project" value="UniProtKB-EC"/>
</dbReference>
<evidence type="ECO:0000256" key="11">
    <source>
        <dbReference type="ARBA" id="ARBA00043176"/>
    </source>
</evidence>
<dbReference type="SUPFAM" id="SSF53613">
    <property type="entry name" value="Ribokinase-like"/>
    <property type="match status" value="1"/>
</dbReference>
<evidence type="ECO:0000256" key="8">
    <source>
        <dbReference type="ARBA" id="ARBA00022977"/>
    </source>
</evidence>
<keyword evidence="13" id="KW-0808">Transferase</keyword>
<dbReference type="EC" id="2.7.4.7" evidence="6"/>
<comment type="caution">
    <text evidence="13">The sequence shown here is derived from an EMBL/GenBank/DDBJ whole genome shotgun (WGS) entry which is preliminary data.</text>
</comment>
<organism evidence="13 14">
    <name type="scientific">Alicyclobacillus cycloheptanicus</name>
    <dbReference type="NCBI Taxonomy" id="1457"/>
    <lineage>
        <taxon>Bacteria</taxon>
        <taxon>Bacillati</taxon>
        <taxon>Bacillota</taxon>
        <taxon>Bacilli</taxon>
        <taxon>Bacillales</taxon>
        <taxon>Alicyclobacillaceae</taxon>
        <taxon>Alicyclobacillus</taxon>
    </lineage>
</organism>
<proteinExistence type="inferred from homology"/>
<dbReference type="InterPro" id="IPR013749">
    <property type="entry name" value="PM/HMP-P_kinase-1"/>
</dbReference>
<evidence type="ECO:0000313" key="13">
    <source>
        <dbReference type="EMBL" id="MDQ0190684.1"/>
    </source>
</evidence>
<keyword evidence="13" id="KW-0418">Kinase</keyword>
<keyword evidence="14" id="KW-1185">Reference proteome</keyword>
<sequence length="309" mass="31889">MFRQPGGHVVRALTIAGSDSGGGAGIQADLKTLHQFGVYGMCAITALTAQNTHGVQDIQAVPASFVQQQLESVLTDLGADAVKTGMLASADIIHTVADVLEAHAVQHLVVDPVMVAKGGAPLLQPDAVDALKARLFPLAAVVTPNLPEAQALCGYPIRDLADAKRAARDLAQSGVPIVVIKGGHAADGRPNDAVDIIYDSGTQTFTSLVSPRVPSRKTHGTGCTFSSAVTALLARGEAPLTAIAMAKAFVFEAIDRAKDWDVGSGHGPTDHTAPANTSLLVPPAPLQHGSSYVYRDGTWTVHASPPAGL</sequence>
<keyword evidence="8" id="KW-0784">Thiamine biosynthesis</keyword>
<dbReference type="InterPro" id="IPR029056">
    <property type="entry name" value="Ribokinase-like"/>
</dbReference>
<dbReference type="RefSeq" id="WP_274454965.1">
    <property type="nucleotide sequence ID" value="NZ_CP067097.1"/>
</dbReference>
<dbReference type="NCBIfam" id="TIGR00097">
    <property type="entry name" value="HMP-P_kinase"/>
    <property type="match status" value="1"/>
</dbReference>
<reference evidence="13 14" key="1">
    <citation type="submission" date="2023-07" db="EMBL/GenBank/DDBJ databases">
        <title>Genomic Encyclopedia of Type Strains, Phase IV (KMG-IV): sequencing the most valuable type-strain genomes for metagenomic binning, comparative biology and taxonomic classification.</title>
        <authorList>
            <person name="Goeker M."/>
        </authorList>
    </citation>
    <scope>NUCLEOTIDE SEQUENCE [LARGE SCALE GENOMIC DNA]</scope>
    <source>
        <strain evidence="13 14">DSM 4006</strain>
    </source>
</reference>